<organism evidence="1 2">
    <name type="scientific">Streptomyces aurantiacus JA 4570</name>
    <dbReference type="NCBI Taxonomy" id="1286094"/>
    <lineage>
        <taxon>Bacteria</taxon>
        <taxon>Bacillati</taxon>
        <taxon>Actinomycetota</taxon>
        <taxon>Actinomycetes</taxon>
        <taxon>Kitasatosporales</taxon>
        <taxon>Streptomycetaceae</taxon>
        <taxon>Streptomyces</taxon>
        <taxon>Streptomyces aurantiacus group</taxon>
    </lineage>
</organism>
<dbReference type="OrthoDB" id="4237747at2"/>
<accession>S3ZE11</accession>
<evidence type="ECO:0000313" key="1">
    <source>
        <dbReference type="EMBL" id="EPH40894.1"/>
    </source>
</evidence>
<protein>
    <submittedName>
        <fullName evidence="1">Uncharacterized protein</fullName>
    </submittedName>
</protein>
<dbReference type="AlphaFoldDB" id="S3ZE11"/>
<keyword evidence="2" id="KW-1185">Reference proteome</keyword>
<dbReference type="RefSeq" id="WP_016644230.1">
    <property type="nucleotide sequence ID" value="NZ_AOPZ01000361.1"/>
</dbReference>
<name>S3ZE11_9ACTN</name>
<dbReference type="PATRIC" id="fig|1286094.4.peg.6035"/>
<comment type="caution">
    <text evidence="1">The sequence shown here is derived from an EMBL/GenBank/DDBJ whole genome shotgun (WGS) entry which is preliminary data.</text>
</comment>
<proteinExistence type="predicted"/>
<evidence type="ECO:0000313" key="2">
    <source>
        <dbReference type="Proteomes" id="UP000014629"/>
    </source>
</evidence>
<sequence>MSENPAVETAARVIAAAIVHGTSTDVAREVAQCLDDARLLVQRTAPVDGPFRVYVEPIPTGVTLDVEAFVQHVVYDIVELLLGDKYGDRFDGLVDVRSRDPHLIERPGDLPFECLVADLVADVGTKMPVYRPQVLRLAEQMLVRAAPQAIPGQRAEGGAAA</sequence>
<gene>
    <name evidence="1" type="ORF">STRAU_6109</name>
</gene>
<reference evidence="1 2" key="1">
    <citation type="submission" date="2013-02" db="EMBL/GenBank/DDBJ databases">
        <title>Draft Genome Sequence of Streptomyces aurantiacus, Which Produces Setomimycin.</title>
        <authorList>
            <person name="Gruening B.A."/>
            <person name="Praeg A."/>
            <person name="Erxleben A."/>
            <person name="Guenther S."/>
            <person name="Mueller M."/>
        </authorList>
    </citation>
    <scope>NUCLEOTIDE SEQUENCE [LARGE SCALE GENOMIC DNA]</scope>
    <source>
        <strain evidence="1 2">JA 4570</strain>
    </source>
</reference>
<dbReference type="EMBL" id="AOPZ01000361">
    <property type="protein sequence ID" value="EPH40894.1"/>
    <property type="molecule type" value="Genomic_DNA"/>
</dbReference>
<dbReference type="Proteomes" id="UP000014629">
    <property type="component" value="Unassembled WGS sequence"/>
</dbReference>